<reference evidence="4 5" key="2">
    <citation type="journal article" date="2021" name="Curr. Genet.">
        <title>Genetic response to nitrogen starvation in the aggressive Eucalyptus foliar pathogen Teratosphaeria destructans.</title>
        <authorList>
            <person name="Havenga M."/>
            <person name="Wingfield B.D."/>
            <person name="Wingfield M.J."/>
            <person name="Dreyer L.L."/>
            <person name="Roets F."/>
            <person name="Aylward J."/>
        </authorList>
    </citation>
    <scope>NUCLEOTIDE SEQUENCE [LARGE SCALE GENOMIC DNA]</scope>
    <source>
        <strain evidence="4">CMW44962</strain>
    </source>
</reference>
<dbReference type="Gene3D" id="3.10.310.10">
    <property type="entry name" value="Diaminopimelate Epimerase, Chain A, domain 1"/>
    <property type="match status" value="2"/>
</dbReference>
<dbReference type="PANTHER" id="PTHR33442:SF1">
    <property type="entry name" value="TRANS-3-HYDROXY-L-PROLINE DEHYDRATASE"/>
    <property type="match status" value="1"/>
</dbReference>
<dbReference type="FunFam" id="3.10.310.10:FF:000003">
    <property type="entry name" value="Proline racemase"/>
    <property type="match status" value="1"/>
</dbReference>
<gene>
    <name evidence="4" type="ORF">Tdes44962_MAKER06700</name>
</gene>
<dbReference type="Pfam" id="PF05544">
    <property type="entry name" value="Pro_racemase"/>
    <property type="match status" value="1"/>
</dbReference>
<name>A0A9W7W6S1_9PEZI</name>
<comment type="caution">
    <text evidence="4">The sequence shown here is derived from an EMBL/GenBank/DDBJ whole genome shotgun (WGS) entry which is preliminary data.</text>
</comment>
<dbReference type="EMBL" id="RIBY02000091">
    <property type="protein sequence ID" value="KAH9845343.1"/>
    <property type="molecule type" value="Genomic_DNA"/>
</dbReference>
<organism evidence="4 5">
    <name type="scientific">Teratosphaeria destructans</name>
    <dbReference type="NCBI Taxonomy" id="418781"/>
    <lineage>
        <taxon>Eukaryota</taxon>
        <taxon>Fungi</taxon>
        <taxon>Dikarya</taxon>
        <taxon>Ascomycota</taxon>
        <taxon>Pezizomycotina</taxon>
        <taxon>Dothideomycetes</taxon>
        <taxon>Dothideomycetidae</taxon>
        <taxon>Mycosphaerellales</taxon>
        <taxon>Teratosphaeriaceae</taxon>
        <taxon>Teratosphaeria</taxon>
    </lineage>
</organism>
<protein>
    <recommendedName>
        <fullName evidence="3">trans-L-3-hydroxyproline dehydratase</fullName>
        <ecNumber evidence="3">4.2.1.77</ecNumber>
    </recommendedName>
</protein>
<sequence>MDRLTHLITTNSTIHCIETHTSGEPTRIIVSGYPALSGSTLLQKRADAKSNHDHIRRHLLLEPRGHFDMYGAILIQDTELTRCGEADIAVLFCTNEGYSTMCGHATIALGRVLLDMHDLSVFPNRERVKVDLEGKTAALRLHAPCGRVDVTVPVKDDGSRSDPSRPVAFISVPSFATGISISISLPREYRWPELGSRDAVIADFAYGGAFYCLIPATELGFANGLRNPDFEALNRATRLLKAAVNANPDLRTLFAHPEHHDLGFLYSIMIVDPTLGTSAQGSPRAETGLCYFANQQVDRSPTGSCVAARVALAYAKGERKIGEAWTYHSLVSLAYGGNCGFVGTMVDEIQGSDRGKTGGYPHLRIRVEGFASYTGFHAFVSEPTDALGNGGFAFEELGKEC</sequence>
<dbReference type="OrthoDB" id="6409228at2759"/>
<dbReference type="SFLD" id="SFLDS00028">
    <property type="entry name" value="Proline_Racemase"/>
    <property type="match status" value="1"/>
</dbReference>
<comment type="similarity">
    <text evidence="2">Belongs to the proline racemase family.</text>
</comment>
<dbReference type="EC" id="4.2.1.77" evidence="3"/>
<dbReference type="SUPFAM" id="SSF54506">
    <property type="entry name" value="Diaminopimelate epimerase-like"/>
    <property type="match status" value="1"/>
</dbReference>
<evidence type="ECO:0000313" key="5">
    <source>
        <dbReference type="Proteomes" id="UP001138500"/>
    </source>
</evidence>
<keyword evidence="5" id="KW-1185">Reference proteome</keyword>
<dbReference type="InterPro" id="IPR008794">
    <property type="entry name" value="Pro_racemase_fam"/>
</dbReference>
<proteinExistence type="inferred from homology"/>
<evidence type="ECO:0000256" key="1">
    <source>
        <dbReference type="ARBA" id="ARBA00001148"/>
    </source>
</evidence>
<evidence type="ECO:0000256" key="2">
    <source>
        <dbReference type="ARBA" id="ARBA00007529"/>
    </source>
</evidence>
<dbReference type="Proteomes" id="UP001138500">
    <property type="component" value="Unassembled WGS sequence"/>
</dbReference>
<dbReference type="AlphaFoldDB" id="A0A9W7W6S1"/>
<dbReference type="PANTHER" id="PTHR33442">
    <property type="entry name" value="TRANS-3-HYDROXY-L-PROLINE DEHYDRATASE"/>
    <property type="match status" value="1"/>
</dbReference>
<evidence type="ECO:0000256" key="3">
    <source>
        <dbReference type="ARBA" id="ARBA00013105"/>
    </source>
</evidence>
<evidence type="ECO:0000313" key="4">
    <source>
        <dbReference type="EMBL" id="KAH9845343.1"/>
    </source>
</evidence>
<dbReference type="GO" id="GO:0050346">
    <property type="term" value="F:trans-L-3-hydroxyproline dehydratase activity"/>
    <property type="evidence" value="ECO:0007669"/>
    <property type="project" value="UniProtKB-EC"/>
</dbReference>
<accession>A0A9W7W6S1</accession>
<reference evidence="4 5" key="1">
    <citation type="journal article" date="2018" name="IMA Fungus">
        <title>IMA Genome-F 10: Nine draft genome sequences of Claviceps purpurea s.lat., including C. arundinis, C. humidiphila, and C. cf. spartinae, pseudomolecules for the pitch canker pathogen Fusarium circinatum, draft genome of Davidsoniella eucalypti, Grosmannia galeiformis, Quambalaria eucalypti, and Teratosphaeria destructans.</title>
        <authorList>
            <person name="Wingfield B.D."/>
            <person name="Liu M."/>
            <person name="Nguyen H.D."/>
            <person name="Lane F.A."/>
            <person name="Morgan S.W."/>
            <person name="De Vos L."/>
            <person name="Wilken P.M."/>
            <person name="Duong T.A."/>
            <person name="Aylward J."/>
            <person name="Coetzee M.P."/>
            <person name="Dadej K."/>
            <person name="De Beer Z.W."/>
            <person name="Findlay W."/>
            <person name="Havenga M."/>
            <person name="Kolarik M."/>
            <person name="Menzies J.G."/>
            <person name="Naidoo K."/>
            <person name="Pochopski O."/>
            <person name="Shoukouhi P."/>
            <person name="Santana Q.C."/>
            <person name="Seifert K.A."/>
            <person name="Soal N."/>
            <person name="Steenkamp E.T."/>
            <person name="Tatham C.T."/>
            <person name="van der Nest M.A."/>
            <person name="Wingfield M.J."/>
        </authorList>
    </citation>
    <scope>NUCLEOTIDE SEQUENCE [LARGE SCALE GENOMIC DNA]</scope>
    <source>
        <strain evidence="4">CMW44962</strain>
    </source>
</reference>
<comment type="catalytic activity">
    <reaction evidence="1">
        <text>trans-3-hydroxy-L-proline = 1-pyrroline-2-carboxylate + H2O</text>
        <dbReference type="Rhea" id="RHEA:10320"/>
        <dbReference type="ChEBI" id="CHEBI:15377"/>
        <dbReference type="ChEBI" id="CHEBI:39785"/>
        <dbReference type="ChEBI" id="CHEBI:57938"/>
        <dbReference type="EC" id="4.2.1.77"/>
    </reaction>
</comment>